<accession>A0A378XH21</accession>
<dbReference type="UniPathway" id="UPA00358">
    <property type="reaction ID" value="UER00476"/>
</dbReference>
<evidence type="ECO:0000256" key="5">
    <source>
        <dbReference type="HAMAP-Rule" id="MF_00057"/>
    </source>
</evidence>
<dbReference type="Proteomes" id="UP000254603">
    <property type="component" value="Unassembled WGS sequence"/>
</dbReference>
<dbReference type="GO" id="GO:0016020">
    <property type="term" value="C:membrane"/>
    <property type="evidence" value="ECO:0007669"/>
    <property type="project" value="UniProtKB-SubCell"/>
</dbReference>
<dbReference type="NCBIfam" id="NF003952">
    <property type="entry name" value="PRK05450.1-5"/>
    <property type="match status" value="1"/>
</dbReference>
<evidence type="ECO:0000256" key="4">
    <source>
        <dbReference type="ARBA" id="ARBA00022985"/>
    </source>
</evidence>
<evidence type="ECO:0000313" key="6">
    <source>
        <dbReference type="EMBL" id="QPT39754.1"/>
    </source>
</evidence>
<dbReference type="InterPro" id="IPR029044">
    <property type="entry name" value="Nucleotide-diphossugar_trans"/>
</dbReference>
<keyword evidence="2 5" id="KW-0808">Transferase</keyword>
<dbReference type="NCBIfam" id="NF009905">
    <property type="entry name" value="PRK13368.1"/>
    <property type="match status" value="1"/>
</dbReference>
<dbReference type="RefSeq" id="WP_018573481.1">
    <property type="nucleotide sequence ID" value="NZ_CP065725.1"/>
</dbReference>
<keyword evidence="9" id="KW-1185">Reference proteome</keyword>
<proteinExistence type="inferred from homology"/>
<organism evidence="7 8">
    <name type="scientific">Oligella ureolytica</name>
    <dbReference type="NCBI Taxonomy" id="90244"/>
    <lineage>
        <taxon>Bacteria</taxon>
        <taxon>Pseudomonadati</taxon>
        <taxon>Pseudomonadota</taxon>
        <taxon>Betaproteobacteria</taxon>
        <taxon>Burkholderiales</taxon>
        <taxon>Alcaligenaceae</taxon>
        <taxon>Oligella</taxon>
    </lineage>
</organism>
<keyword evidence="5" id="KW-0963">Cytoplasm</keyword>
<comment type="similarity">
    <text evidence="5">Belongs to the KdsB family.</text>
</comment>
<dbReference type="FunFam" id="3.90.550.10:FF:000011">
    <property type="entry name" value="3-deoxy-manno-octulosonate cytidylyltransferase"/>
    <property type="match status" value="1"/>
</dbReference>
<name>A0A378XH21_9BURK</name>
<comment type="function">
    <text evidence="5">Activates KDO (a required 8-carbon sugar) for incorporation into bacterial lipopolysaccharide in Gram-negative bacteria.</text>
</comment>
<evidence type="ECO:0000256" key="1">
    <source>
        <dbReference type="ARBA" id="ARBA00004370"/>
    </source>
</evidence>
<dbReference type="Pfam" id="PF02348">
    <property type="entry name" value="CTP_transf_3"/>
    <property type="match status" value="1"/>
</dbReference>
<dbReference type="GO" id="GO:0008690">
    <property type="term" value="F:3-deoxy-manno-octulosonate cytidylyltransferase activity"/>
    <property type="evidence" value="ECO:0007669"/>
    <property type="project" value="UniProtKB-UniRule"/>
</dbReference>
<reference evidence="6 9" key="2">
    <citation type="submission" date="2020-12" db="EMBL/GenBank/DDBJ databases">
        <title>FDA dAtabase for Regulatory Grade micrObial Sequences (FDA-ARGOS): Supporting development and validation of Infectious Disease Dx tests.</title>
        <authorList>
            <person name="Sproer C."/>
            <person name="Gronow S."/>
            <person name="Severitt S."/>
            <person name="Schroder I."/>
            <person name="Tallon L."/>
            <person name="Sadzewicz L."/>
            <person name="Zhao X."/>
            <person name="Boylan J."/>
            <person name="Ott S."/>
            <person name="Bowen H."/>
            <person name="Vavikolanu K."/>
            <person name="Mehta A."/>
            <person name="Aluvathingal J."/>
            <person name="Nadendla S."/>
            <person name="Lowell S."/>
            <person name="Myers T."/>
            <person name="Yan Y."/>
            <person name="Sichtig H."/>
        </authorList>
    </citation>
    <scope>NUCLEOTIDE SEQUENCE [LARGE SCALE GENOMIC DNA]</scope>
    <source>
        <strain evidence="6 9">FDAARGOS_872</strain>
    </source>
</reference>
<keyword evidence="3 5" id="KW-0548">Nucleotidyltransferase</keyword>
<dbReference type="EMBL" id="UGSB01000001">
    <property type="protein sequence ID" value="SUA57436.1"/>
    <property type="molecule type" value="Genomic_DNA"/>
</dbReference>
<dbReference type="InterPro" id="IPR004528">
    <property type="entry name" value="KdsB"/>
</dbReference>
<dbReference type="HAMAP" id="MF_00057">
    <property type="entry name" value="KdsB"/>
    <property type="match status" value="1"/>
</dbReference>
<evidence type="ECO:0000256" key="3">
    <source>
        <dbReference type="ARBA" id="ARBA00022695"/>
    </source>
</evidence>
<dbReference type="EMBL" id="CP065725">
    <property type="protein sequence ID" value="QPT39754.1"/>
    <property type="molecule type" value="Genomic_DNA"/>
</dbReference>
<dbReference type="STRING" id="1122619.GCA_000373745_00303"/>
<dbReference type="PANTHER" id="PTHR42866">
    <property type="entry name" value="3-DEOXY-MANNO-OCTULOSONATE CYTIDYLYLTRANSFERASE"/>
    <property type="match status" value="1"/>
</dbReference>
<dbReference type="GO" id="GO:0009103">
    <property type="term" value="P:lipopolysaccharide biosynthetic process"/>
    <property type="evidence" value="ECO:0007669"/>
    <property type="project" value="UniProtKB-UniRule"/>
</dbReference>
<dbReference type="GO" id="GO:0005829">
    <property type="term" value="C:cytosol"/>
    <property type="evidence" value="ECO:0007669"/>
    <property type="project" value="TreeGrafter"/>
</dbReference>
<keyword evidence="4 5" id="KW-0448">Lipopolysaccharide biosynthesis</keyword>
<reference evidence="7 8" key="1">
    <citation type="submission" date="2018-06" db="EMBL/GenBank/DDBJ databases">
        <authorList>
            <consortium name="Pathogen Informatics"/>
            <person name="Doyle S."/>
        </authorList>
    </citation>
    <scope>NUCLEOTIDE SEQUENCE [LARGE SCALE GENOMIC DNA]</scope>
    <source>
        <strain evidence="7 8">NCTC11997</strain>
    </source>
</reference>
<dbReference type="NCBIfam" id="NF003950">
    <property type="entry name" value="PRK05450.1-3"/>
    <property type="match status" value="1"/>
</dbReference>
<dbReference type="GO" id="GO:0033468">
    <property type="term" value="P:CMP-keto-3-deoxy-D-manno-octulosonic acid biosynthetic process"/>
    <property type="evidence" value="ECO:0007669"/>
    <property type="project" value="UniProtKB-UniRule"/>
</dbReference>
<comment type="catalytic activity">
    <reaction evidence="5">
        <text>3-deoxy-alpha-D-manno-oct-2-ulosonate + CTP = CMP-3-deoxy-beta-D-manno-octulosonate + diphosphate</text>
        <dbReference type="Rhea" id="RHEA:23448"/>
        <dbReference type="ChEBI" id="CHEBI:33019"/>
        <dbReference type="ChEBI" id="CHEBI:37563"/>
        <dbReference type="ChEBI" id="CHEBI:85986"/>
        <dbReference type="ChEBI" id="CHEBI:85987"/>
        <dbReference type="EC" id="2.7.7.38"/>
    </reaction>
</comment>
<evidence type="ECO:0000313" key="9">
    <source>
        <dbReference type="Proteomes" id="UP000594903"/>
    </source>
</evidence>
<dbReference type="Proteomes" id="UP000594903">
    <property type="component" value="Chromosome"/>
</dbReference>
<gene>
    <name evidence="5 7" type="primary">kdsB</name>
    <name evidence="6" type="ORF">I6G29_11590</name>
    <name evidence="7" type="ORF">NCTC11997_02386</name>
</gene>
<dbReference type="AlphaFoldDB" id="A0A378XH21"/>
<dbReference type="EC" id="2.7.7.38" evidence="5"/>
<protein>
    <recommendedName>
        <fullName evidence="5">3-deoxy-manno-octulosonate cytidylyltransferase</fullName>
        <ecNumber evidence="5">2.7.7.38</ecNumber>
    </recommendedName>
    <alternativeName>
        <fullName evidence="5">CMP-2-keto-3-deoxyoctulosonic acid synthase</fullName>
        <shortName evidence="5">CKS</shortName>
        <shortName evidence="5">CMP-KDO synthase</shortName>
    </alternativeName>
</protein>
<sequence length="260" mass="28573">MDSAINNNKDLDFIAVVPARAASTRLPGKMLADIAGMPMIVRTAQQAQKSNARAVYIATDDQAIFDVVSSHGFTALMTDPNHPSGTDRLSEVVRQLALPEETVVVNVQGDEPLIEPGLIDQVAGTLLGNPEAAIATAAYPIRELDKLFNPNAVKVVLNQHQQALYFSRAPIPWARDAFQGDDKQLPSNMQAYHHIGLYAYRAHFLTTFPMLAQGYLEQLESLEQLRALENGYKIQLMITNDAPAPGVDTADDLEMVRNFF</sequence>
<dbReference type="InterPro" id="IPR003329">
    <property type="entry name" value="Cytidylyl_trans"/>
</dbReference>
<dbReference type="CDD" id="cd02517">
    <property type="entry name" value="CMP-KDO-Synthetase"/>
    <property type="match status" value="1"/>
</dbReference>
<dbReference type="SUPFAM" id="SSF53448">
    <property type="entry name" value="Nucleotide-diphospho-sugar transferases"/>
    <property type="match status" value="1"/>
</dbReference>
<comment type="subcellular location">
    <subcellularLocation>
        <location evidence="5">Cytoplasm</location>
    </subcellularLocation>
    <subcellularLocation>
        <location evidence="1">Membrane</location>
    </subcellularLocation>
</comment>
<dbReference type="Gene3D" id="3.90.550.10">
    <property type="entry name" value="Spore Coat Polysaccharide Biosynthesis Protein SpsA, Chain A"/>
    <property type="match status" value="1"/>
</dbReference>
<dbReference type="NCBIfam" id="TIGR00466">
    <property type="entry name" value="kdsB"/>
    <property type="match status" value="1"/>
</dbReference>
<comment type="pathway">
    <text evidence="5">Nucleotide-sugar biosynthesis; CMP-3-deoxy-D-manno-octulosonate biosynthesis; CMP-3-deoxy-D-manno-octulosonate from 3-deoxy-D-manno-octulosonate and CTP: step 1/1.</text>
</comment>
<dbReference type="PANTHER" id="PTHR42866:SF2">
    <property type="entry name" value="3-DEOXY-MANNO-OCTULOSONATE CYTIDYLYLTRANSFERASE, MITOCHONDRIAL"/>
    <property type="match status" value="1"/>
</dbReference>
<evidence type="ECO:0000256" key="2">
    <source>
        <dbReference type="ARBA" id="ARBA00022679"/>
    </source>
</evidence>
<evidence type="ECO:0000313" key="7">
    <source>
        <dbReference type="EMBL" id="SUA57436.1"/>
    </source>
</evidence>
<evidence type="ECO:0000313" key="8">
    <source>
        <dbReference type="Proteomes" id="UP000254603"/>
    </source>
</evidence>
<dbReference type="OrthoDB" id="9815559at2"/>